<dbReference type="PANTHER" id="PTHR22617">
    <property type="entry name" value="CHEMOTAXIS SENSOR HISTIDINE KINASE-RELATED"/>
    <property type="match status" value="1"/>
</dbReference>
<dbReference type="PROSITE" id="PS50851">
    <property type="entry name" value="CHEW"/>
    <property type="match status" value="1"/>
</dbReference>
<evidence type="ECO:0000313" key="6">
    <source>
        <dbReference type="EMBL" id="QEH31896.1"/>
    </source>
</evidence>
<organism evidence="6 7">
    <name type="scientific">Aquisphaera giovannonii</name>
    <dbReference type="NCBI Taxonomy" id="406548"/>
    <lineage>
        <taxon>Bacteria</taxon>
        <taxon>Pseudomonadati</taxon>
        <taxon>Planctomycetota</taxon>
        <taxon>Planctomycetia</taxon>
        <taxon>Isosphaerales</taxon>
        <taxon>Isosphaeraceae</taxon>
        <taxon>Aquisphaera</taxon>
    </lineage>
</organism>
<evidence type="ECO:0000256" key="4">
    <source>
        <dbReference type="SAM" id="MobiDB-lite"/>
    </source>
</evidence>
<evidence type="ECO:0000256" key="2">
    <source>
        <dbReference type="ARBA" id="ARBA00021483"/>
    </source>
</evidence>
<keyword evidence="7" id="KW-1185">Reference proteome</keyword>
<dbReference type="Proteomes" id="UP000324233">
    <property type="component" value="Chromosome"/>
</dbReference>
<sequence>MPDRDDDRDQPGAPSPSPPAPSPAPRIVPLPGADCWNVIGTGGDKSCPELEPHVHCRNCPVYASAARRFFDRPAPEGYLAEWTRWLGGSASAEGGGGQGGVEAEDDAAFTAGERDRLSVLIFRLGPEWLAFRTTAVAEVTTPRPVHRIPHRSDDILMGLVNLRGQLQLCVSLHGLLGVSTPEDPAASRSRLVVLRDRARSEAWVFAADEVLGVHRLAKAQVLGVSSSLANPEVSFSQAILSWQGRSVSFLDEQRVFAALGSLGE</sequence>
<dbReference type="InterPro" id="IPR002545">
    <property type="entry name" value="CheW-lke_dom"/>
</dbReference>
<dbReference type="InterPro" id="IPR039315">
    <property type="entry name" value="CheW"/>
</dbReference>
<feature type="compositionally biased region" description="Basic and acidic residues" evidence="4">
    <location>
        <begin position="1"/>
        <end position="10"/>
    </location>
</feature>
<dbReference type="GO" id="GO:0007165">
    <property type="term" value="P:signal transduction"/>
    <property type="evidence" value="ECO:0007669"/>
    <property type="project" value="InterPro"/>
</dbReference>
<evidence type="ECO:0000313" key="7">
    <source>
        <dbReference type="Proteomes" id="UP000324233"/>
    </source>
</evidence>
<feature type="region of interest" description="Disordered" evidence="4">
    <location>
        <begin position="1"/>
        <end position="28"/>
    </location>
</feature>
<dbReference type="Gene3D" id="2.30.30.40">
    <property type="entry name" value="SH3 Domains"/>
    <property type="match status" value="1"/>
</dbReference>
<name>A0A5B9VTP3_9BACT</name>
<comment type="subcellular location">
    <subcellularLocation>
        <location evidence="1">Cytoplasm</location>
    </subcellularLocation>
</comment>
<keyword evidence="3" id="KW-0963">Cytoplasm</keyword>
<evidence type="ECO:0000256" key="1">
    <source>
        <dbReference type="ARBA" id="ARBA00004496"/>
    </source>
</evidence>
<dbReference type="InterPro" id="IPR036061">
    <property type="entry name" value="CheW-like_dom_sf"/>
</dbReference>
<evidence type="ECO:0000256" key="3">
    <source>
        <dbReference type="ARBA" id="ARBA00022490"/>
    </source>
</evidence>
<dbReference type="GO" id="GO:0006935">
    <property type="term" value="P:chemotaxis"/>
    <property type="evidence" value="ECO:0007669"/>
    <property type="project" value="InterPro"/>
</dbReference>
<feature type="domain" description="CheW-like" evidence="5">
    <location>
        <begin position="116"/>
        <end position="261"/>
    </location>
</feature>
<reference evidence="6 7" key="1">
    <citation type="submission" date="2019-08" db="EMBL/GenBank/DDBJ databases">
        <title>Deep-cultivation of Planctomycetes and their phenomic and genomic characterization uncovers novel biology.</title>
        <authorList>
            <person name="Wiegand S."/>
            <person name="Jogler M."/>
            <person name="Boedeker C."/>
            <person name="Pinto D."/>
            <person name="Vollmers J."/>
            <person name="Rivas-Marin E."/>
            <person name="Kohn T."/>
            <person name="Peeters S.H."/>
            <person name="Heuer A."/>
            <person name="Rast P."/>
            <person name="Oberbeckmann S."/>
            <person name="Bunk B."/>
            <person name="Jeske O."/>
            <person name="Meyerdierks A."/>
            <person name="Storesund J.E."/>
            <person name="Kallscheuer N."/>
            <person name="Luecker S."/>
            <person name="Lage O.M."/>
            <person name="Pohl T."/>
            <person name="Merkel B.J."/>
            <person name="Hornburger P."/>
            <person name="Mueller R.-W."/>
            <person name="Bruemmer F."/>
            <person name="Labrenz M."/>
            <person name="Spormann A.M."/>
            <person name="Op den Camp H."/>
            <person name="Overmann J."/>
            <person name="Amann R."/>
            <person name="Jetten M.S.M."/>
            <person name="Mascher T."/>
            <person name="Medema M.H."/>
            <person name="Devos D.P."/>
            <person name="Kaster A.-K."/>
            <person name="Ovreas L."/>
            <person name="Rohde M."/>
            <person name="Galperin M.Y."/>
            <person name="Jogler C."/>
        </authorList>
    </citation>
    <scope>NUCLEOTIDE SEQUENCE [LARGE SCALE GENOMIC DNA]</scope>
    <source>
        <strain evidence="6 7">OJF2</strain>
    </source>
</reference>
<dbReference type="KEGG" id="agv:OJF2_03630"/>
<gene>
    <name evidence="6" type="ORF">OJF2_03630</name>
</gene>
<dbReference type="Pfam" id="PF01584">
    <property type="entry name" value="CheW"/>
    <property type="match status" value="1"/>
</dbReference>
<dbReference type="Gene3D" id="2.40.50.180">
    <property type="entry name" value="CheA-289, Domain 4"/>
    <property type="match status" value="1"/>
</dbReference>
<accession>A0A5B9VTP3</accession>
<dbReference type="AlphaFoldDB" id="A0A5B9VTP3"/>
<protein>
    <recommendedName>
        <fullName evidence="2">Chemotaxis protein CheW</fullName>
    </recommendedName>
</protein>
<proteinExistence type="predicted"/>
<dbReference type="GO" id="GO:0005829">
    <property type="term" value="C:cytosol"/>
    <property type="evidence" value="ECO:0007669"/>
    <property type="project" value="TreeGrafter"/>
</dbReference>
<dbReference type="EMBL" id="CP042997">
    <property type="protein sequence ID" value="QEH31896.1"/>
    <property type="molecule type" value="Genomic_DNA"/>
</dbReference>
<dbReference type="OrthoDB" id="21516at2"/>
<evidence type="ECO:0000259" key="5">
    <source>
        <dbReference type="PROSITE" id="PS50851"/>
    </source>
</evidence>
<dbReference type="PANTHER" id="PTHR22617:SF45">
    <property type="entry name" value="CHEMOTAXIS PROTEIN CHEW"/>
    <property type="match status" value="1"/>
</dbReference>
<dbReference type="SUPFAM" id="SSF50341">
    <property type="entry name" value="CheW-like"/>
    <property type="match status" value="1"/>
</dbReference>
<dbReference type="RefSeq" id="WP_148590683.1">
    <property type="nucleotide sequence ID" value="NZ_CP042997.1"/>
</dbReference>
<dbReference type="SMART" id="SM00260">
    <property type="entry name" value="CheW"/>
    <property type="match status" value="1"/>
</dbReference>
<feature type="compositionally biased region" description="Pro residues" evidence="4">
    <location>
        <begin position="13"/>
        <end position="28"/>
    </location>
</feature>